<dbReference type="InterPro" id="IPR000719">
    <property type="entry name" value="Prot_kinase_dom"/>
</dbReference>
<evidence type="ECO:0000256" key="13">
    <source>
        <dbReference type="SAM" id="MobiDB-lite"/>
    </source>
</evidence>
<evidence type="ECO:0000256" key="8">
    <source>
        <dbReference type="ARBA" id="ARBA00022777"/>
    </source>
</evidence>
<feature type="domain" description="Protein kinase" evidence="14">
    <location>
        <begin position="162"/>
        <end position="424"/>
    </location>
</feature>
<comment type="catalytic activity">
    <reaction evidence="10">
        <text>L-threonyl-[protein] + ATP = O-phospho-L-threonyl-[protein] + ADP + H(+)</text>
        <dbReference type="Rhea" id="RHEA:46608"/>
        <dbReference type="Rhea" id="RHEA-COMP:11060"/>
        <dbReference type="Rhea" id="RHEA-COMP:11605"/>
        <dbReference type="ChEBI" id="CHEBI:15378"/>
        <dbReference type="ChEBI" id="CHEBI:30013"/>
        <dbReference type="ChEBI" id="CHEBI:30616"/>
        <dbReference type="ChEBI" id="CHEBI:61977"/>
        <dbReference type="ChEBI" id="CHEBI:456216"/>
        <dbReference type="EC" id="2.7.11.1"/>
    </reaction>
</comment>
<evidence type="ECO:0000256" key="9">
    <source>
        <dbReference type="ARBA" id="ARBA00022840"/>
    </source>
</evidence>
<dbReference type="PROSITE" id="PS50011">
    <property type="entry name" value="PROTEIN_KINASE_DOM"/>
    <property type="match status" value="1"/>
</dbReference>
<evidence type="ECO:0000256" key="3">
    <source>
        <dbReference type="ARBA" id="ARBA00022527"/>
    </source>
</evidence>
<dbReference type="AlphaFoldDB" id="A0AAD7UH08"/>
<keyword evidence="5" id="KW-0808">Transferase</keyword>
<protein>
    <recommendedName>
        <fullName evidence="2">non-specific serine/threonine protein kinase</fullName>
        <ecNumber evidence="2">2.7.11.1</ecNumber>
    </recommendedName>
</protein>
<dbReference type="SMART" id="SM00368">
    <property type="entry name" value="LRR_RI"/>
    <property type="match status" value="6"/>
</dbReference>
<dbReference type="Pfam" id="PF00069">
    <property type="entry name" value="Pkinase"/>
    <property type="match status" value="1"/>
</dbReference>
<dbReference type="EMBL" id="JAQMWT010000339">
    <property type="protein sequence ID" value="KAJ8604159.1"/>
    <property type="molecule type" value="Genomic_DNA"/>
</dbReference>
<dbReference type="InterPro" id="IPR011009">
    <property type="entry name" value="Kinase-like_dom_sf"/>
</dbReference>
<dbReference type="PANTHER" id="PTHR43671:SF98">
    <property type="entry name" value="SERINE_THREONINE-PROTEIN KINASE NEK11"/>
    <property type="match status" value="1"/>
</dbReference>
<accession>A0AAD7UH08</accession>
<comment type="catalytic activity">
    <reaction evidence="11">
        <text>L-seryl-[protein] + ATP = O-phospho-L-seryl-[protein] + ADP + H(+)</text>
        <dbReference type="Rhea" id="RHEA:17989"/>
        <dbReference type="Rhea" id="RHEA-COMP:9863"/>
        <dbReference type="Rhea" id="RHEA-COMP:11604"/>
        <dbReference type="ChEBI" id="CHEBI:15378"/>
        <dbReference type="ChEBI" id="CHEBI:29999"/>
        <dbReference type="ChEBI" id="CHEBI:30616"/>
        <dbReference type="ChEBI" id="CHEBI:83421"/>
        <dbReference type="ChEBI" id="CHEBI:456216"/>
        <dbReference type="EC" id="2.7.11.1"/>
    </reaction>
</comment>
<evidence type="ECO:0000256" key="6">
    <source>
        <dbReference type="ARBA" id="ARBA00022737"/>
    </source>
</evidence>
<comment type="caution">
    <text evidence="15">The sequence shown here is derived from an EMBL/GenBank/DDBJ whole genome shotgun (WGS) entry which is preliminary data.</text>
</comment>
<dbReference type="SUPFAM" id="SSF56112">
    <property type="entry name" value="Protein kinase-like (PK-like)"/>
    <property type="match status" value="1"/>
</dbReference>
<dbReference type="Pfam" id="PF13516">
    <property type="entry name" value="LRR_6"/>
    <property type="match status" value="6"/>
</dbReference>
<reference evidence="15" key="1">
    <citation type="submission" date="2023-01" db="EMBL/GenBank/DDBJ databases">
        <title>Metagenome sequencing of chrysophaentin producing Chrysophaeum taylorii.</title>
        <authorList>
            <person name="Davison J."/>
            <person name="Bewley C."/>
        </authorList>
    </citation>
    <scope>NUCLEOTIDE SEQUENCE</scope>
    <source>
        <strain evidence="15">NIES-1699</strain>
    </source>
</reference>
<dbReference type="Gene3D" id="3.80.10.10">
    <property type="entry name" value="Ribonuclease Inhibitor"/>
    <property type="match status" value="2"/>
</dbReference>
<feature type="region of interest" description="Disordered" evidence="13">
    <location>
        <begin position="409"/>
        <end position="507"/>
    </location>
</feature>
<evidence type="ECO:0000256" key="10">
    <source>
        <dbReference type="ARBA" id="ARBA00047899"/>
    </source>
</evidence>
<gene>
    <name evidence="15" type="ORF">CTAYLR_008582</name>
</gene>
<keyword evidence="7 12" id="KW-0547">Nucleotide-binding</keyword>
<evidence type="ECO:0000256" key="2">
    <source>
        <dbReference type="ARBA" id="ARBA00012513"/>
    </source>
</evidence>
<dbReference type="SUPFAM" id="SSF52047">
    <property type="entry name" value="RNI-like"/>
    <property type="match status" value="1"/>
</dbReference>
<keyword evidence="3" id="KW-0723">Serine/threonine-protein kinase</keyword>
<dbReference type="PROSITE" id="PS00107">
    <property type="entry name" value="PROTEIN_KINASE_ATP"/>
    <property type="match status" value="1"/>
</dbReference>
<dbReference type="Gene3D" id="3.30.200.20">
    <property type="entry name" value="Phosphorylase Kinase, domain 1"/>
    <property type="match status" value="1"/>
</dbReference>
<keyword evidence="16" id="KW-1185">Reference proteome</keyword>
<evidence type="ECO:0000256" key="12">
    <source>
        <dbReference type="PROSITE-ProRule" id="PRU10141"/>
    </source>
</evidence>
<feature type="binding site" evidence="12">
    <location>
        <position position="192"/>
    </location>
    <ligand>
        <name>ATP</name>
        <dbReference type="ChEBI" id="CHEBI:30616"/>
    </ligand>
</feature>
<evidence type="ECO:0000256" key="7">
    <source>
        <dbReference type="ARBA" id="ARBA00022741"/>
    </source>
</evidence>
<dbReference type="EC" id="2.7.11.1" evidence="2"/>
<dbReference type="Gene3D" id="1.10.510.10">
    <property type="entry name" value="Transferase(Phosphotransferase) domain 1"/>
    <property type="match status" value="1"/>
</dbReference>
<comment type="similarity">
    <text evidence="1">Belongs to the protein kinase superfamily. NEK Ser/Thr protein kinase family. NIMA subfamily.</text>
</comment>
<dbReference type="PROSITE" id="PS00108">
    <property type="entry name" value="PROTEIN_KINASE_ST"/>
    <property type="match status" value="1"/>
</dbReference>
<keyword evidence="9 12" id="KW-0067">ATP-binding</keyword>
<proteinExistence type="inferred from homology"/>
<dbReference type="PANTHER" id="PTHR43671">
    <property type="entry name" value="SERINE/THREONINE-PROTEIN KINASE NEK"/>
    <property type="match status" value="1"/>
</dbReference>
<evidence type="ECO:0000259" key="14">
    <source>
        <dbReference type="PROSITE" id="PS50011"/>
    </source>
</evidence>
<evidence type="ECO:0000256" key="4">
    <source>
        <dbReference type="ARBA" id="ARBA00022614"/>
    </source>
</evidence>
<feature type="compositionally biased region" description="Basic and acidic residues" evidence="13">
    <location>
        <begin position="439"/>
        <end position="507"/>
    </location>
</feature>
<dbReference type="InterPro" id="IPR001611">
    <property type="entry name" value="Leu-rich_rpt"/>
</dbReference>
<dbReference type="GO" id="GO:0005524">
    <property type="term" value="F:ATP binding"/>
    <property type="evidence" value="ECO:0007669"/>
    <property type="project" value="UniProtKB-UniRule"/>
</dbReference>
<dbReference type="InterPro" id="IPR050660">
    <property type="entry name" value="NEK_Ser/Thr_kinase"/>
</dbReference>
<dbReference type="InterPro" id="IPR017441">
    <property type="entry name" value="Protein_kinase_ATP_BS"/>
</dbReference>
<name>A0AAD7UH08_9STRA</name>
<dbReference type="InterPro" id="IPR032675">
    <property type="entry name" value="LRR_dom_sf"/>
</dbReference>
<dbReference type="InterPro" id="IPR008271">
    <property type="entry name" value="Ser/Thr_kinase_AS"/>
</dbReference>
<evidence type="ECO:0000313" key="16">
    <source>
        <dbReference type="Proteomes" id="UP001230188"/>
    </source>
</evidence>
<sequence>MESARLLASVIAVGKKFVDDKEKADEKTRGLHLRMRNLQATLVSLQDHGDNLSVHVLESTKVTLESVIDTCHAWTRKSSLSKYRDGRKYAEHFKQLETDLRARVEELTLANTAAIRDKQESFRRHQDSMRRHQESMRRSICARLEGGKEMFYEFDPPDSDNRERASLLGQGAFGHTHRVKERGGVGLRRAMKIIDIDRAQHSGVNLEKLYNEAKLLAGLNHPNIVGYISSFEHGGEFFIVMEYVDGGHLGVQIGKSHDVKTLRRWGLQLFLALDYIHGRRVLHRDLKPENVLLVIGDSSVKLADFGLAAQMLTAGVSSHVGTFNYMSPQKATNNQRYDAADDMWGSGCVLGELLTGTPLHERCPHTPLCNDARAIKDVCTQSREADGVLGAIVRDLLVTVPAQRPSAAEAAARLEGGGGASKRLPQVSEERDEGDDEAAAERSRRERVAREVEKRLQREEAERKAAAETKRSRREQIARDDELARELHEQQEREKAAGRAAEKKRREASERFLKECNMTWRRVLERLETDDRDLKELNLYSGTIGDPGAVRLAKALEKNTSLQSLDLGFNSIWAEGAVCLAESLEKNTSLKALNLGGNSIGAEGAARLAESLEMNTTLQTLDLGWNSISDQGAAHLAAALEKNTSLQMLKLWDNDIGTEGAARLAVSLEKNTSLQTLDLKHNTFGKRSIQRLRSVAKKTGKKILL</sequence>
<dbReference type="GO" id="GO:0004674">
    <property type="term" value="F:protein serine/threonine kinase activity"/>
    <property type="evidence" value="ECO:0007669"/>
    <property type="project" value="UniProtKB-KW"/>
</dbReference>
<evidence type="ECO:0000256" key="5">
    <source>
        <dbReference type="ARBA" id="ARBA00022679"/>
    </source>
</evidence>
<evidence type="ECO:0000256" key="11">
    <source>
        <dbReference type="ARBA" id="ARBA00048679"/>
    </source>
</evidence>
<keyword evidence="4" id="KW-0433">Leucine-rich repeat</keyword>
<evidence type="ECO:0000313" key="15">
    <source>
        <dbReference type="EMBL" id="KAJ8604159.1"/>
    </source>
</evidence>
<keyword evidence="6" id="KW-0677">Repeat</keyword>
<keyword evidence="8" id="KW-0418">Kinase</keyword>
<organism evidence="15 16">
    <name type="scientific">Chrysophaeum taylorii</name>
    <dbReference type="NCBI Taxonomy" id="2483200"/>
    <lineage>
        <taxon>Eukaryota</taxon>
        <taxon>Sar</taxon>
        <taxon>Stramenopiles</taxon>
        <taxon>Ochrophyta</taxon>
        <taxon>Pelagophyceae</taxon>
        <taxon>Pelagomonadales</taxon>
        <taxon>Pelagomonadaceae</taxon>
        <taxon>Chrysophaeum</taxon>
    </lineage>
</organism>
<dbReference type="SMART" id="SM00220">
    <property type="entry name" value="S_TKc"/>
    <property type="match status" value="1"/>
</dbReference>
<dbReference type="Proteomes" id="UP001230188">
    <property type="component" value="Unassembled WGS sequence"/>
</dbReference>
<evidence type="ECO:0000256" key="1">
    <source>
        <dbReference type="ARBA" id="ARBA00010886"/>
    </source>
</evidence>
<dbReference type="GO" id="GO:0005634">
    <property type="term" value="C:nucleus"/>
    <property type="evidence" value="ECO:0007669"/>
    <property type="project" value="TreeGrafter"/>
</dbReference>